<reference evidence="2 3" key="1">
    <citation type="journal article" date="2006" name="Science">
        <title>Genome of rice cluster I archaea -- the key methane producers in the rice rhizosphere.</title>
        <authorList>
            <person name="Erkel C."/>
            <person name="Kube M."/>
            <person name="Reinhardt R."/>
            <person name="Liesack W."/>
        </authorList>
    </citation>
    <scope>NUCLEOTIDE SEQUENCE [LARGE SCALE GENOMIC DNA]</scope>
    <source>
        <strain evidence="3">DSM 22066 / NBRC 105507 / MRE50</strain>
    </source>
</reference>
<evidence type="ECO:0000313" key="3">
    <source>
        <dbReference type="Proteomes" id="UP000000663"/>
    </source>
</evidence>
<evidence type="ECO:0000256" key="1">
    <source>
        <dbReference type="SAM" id="MobiDB-lite"/>
    </source>
</evidence>
<protein>
    <submittedName>
        <fullName evidence="2">Uncharacterized protein</fullName>
    </submittedName>
</protein>
<dbReference type="KEGG" id="rci:RCIX1329"/>
<feature type="region of interest" description="Disordered" evidence="1">
    <location>
        <begin position="1"/>
        <end position="28"/>
    </location>
</feature>
<dbReference type="Proteomes" id="UP000000663">
    <property type="component" value="Chromosome"/>
</dbReference>
<organism evidence="2 3">
    <name type="scientific">Methanocella arvoryzae (strain DSM 22066 / NBRC 105507 / MRE50)</name>
    <dbReference type="NCBI Taxonomy" id="351160"/>
    <lineage>
        <taxon>Archaea</taxon>
        <taxon>Methanobacteriati</taxon>
        <taxon>Methanobacteriota</taxon>
        <taxon>Stenosarchaea group</taxon>
        <taxon>Methanomicrobia</taxon>
        <taxon>Methanocellales</taxon>
        <taxon>Methanocellaceae</taxon>
        <taxon>Methanocella</taxon>
    </lineage>
</organism>
<proteinExistence type="predicted"/>
<accession>Q0W4S6</accession>
<dbReference type="STRING" id="351160.RCIX1329"/>
<sequence length="116" mass="13221">MTEQMSKASRSKKRPAVPARSGKPGPERAIAEALFSPKDKKPYYFNGKPLLNLQELVDYLVAFTGEEGLWVASWLEYLGDREVAERIRENPIDFKHIVRERYDELKAVVESAPTPT</sequence>
<name>Q0W4S6_METAR</name>
<dbReference type="EMBL" id="AM114193">
    <property type="protein sequence ID" value="CAJ36617.1"/>
    <property type="molecule type" value="Genomic_DNA"/>
</dbReference>
<keyword evidence="3" id="KW-1185">Reference proteome</keyword>
<evidence type="ECO:0000313" key="2">
    <source>
        <dbReference type="EMBL" id="CAJ36617.1"/>
    </source>
</evidence>
<dbReference type="eggNOG" id="arCOG11679">
    <property type="taxonomic scope" value="Archaea"/>
</dbReference>
<dbReference type="AlphaFoldDB" id="Q0W4S6"/>
<gene>
    <name evidence="2" type="ORF">RCIX1329</name>
</gene>